<name>B2JQS9_PARP8</name>
<organism evidence="1 2">
    <name type="scientific">Paraburkholderia phymatum (strain DSM 17167 / CIP 108236 / LMG 21445 / STM815)</name>
    <name type="common">Burkholderia phymatum</name>
    <dbReference type="NCBI Taxonomy" id="391038"/>
    <lineage>
        <taxon>Bacteria</taxon>
        <taxon>Pseudomonadati</taxon>
        <taxon>Pseudomonadota</taxon>
        <taxon>Betaproteobacteria</taxon>
        <taxon>Burkholderiales</taxon>
        <taxon>Burkholderiaceae</taxon>
        <taxon>Paraburkholderia</taxon>
    </lineage>
</organism>
<evidence type="ECO:0000313" key="1">
    <source>
        <dbReference type="EMBL" id="ACC73620.1"/>
    </source>
</evidence>
<dbReference type="STRING" id="391038.Bphy_4507"/>
<evidence type="ECO:0000313" key="2">
    <source>
        <dbReference type="Proteomes" id="UP000001192"/>
    </source>
</evidence>
<dbReference type="EMBL" id="CP001044">
    <property type="protein sequence ID" value="ACC73620.1"/>
    <property type="molecule type" value="Genomic_DNA"/>
</dbReference>
<accession>B2JQS9</accession>
<keyword evidence="2" id="KW-1185">Reference proteome</keyword>
<sequence>MLPDREGHPPDLLRIVHHALGSIASRRPHVSEFPERQVAIGYSQSHLARVDPAGSICPALPFAAILRRSFDRYVPTGLPPTHEGEQHVAFFCSLSARIPHIEHAYSDAATNAGRTRDALSLSLRHAVSASTVSR</sequence>
<proteinExistence type="predicted"/>
<protein>
    <submittedName>
        <fullName evidence="1">Uncharacterized protein</fullName>
    </submittedName>
</protein>
<dbReference type="AlphaFoldDB" id="B2JQS9"/>
<reference evidence="2" key="1">
    <citation type="journal article" date="2014" name="Stand. Genomic Sci.">
        <title>Complete genome sequence of Burkholderia phymatum STM815(T), a broad host range and efficient nitrogen-fixing symbiont of Mimosa species.</title>
        <authorList>
            <person name="Moulin L."/>
            <person name="Klonowska A."/>
            <person name="Caroline B."/>
            <person name="Booth K."/>
            <person name="Vriezen J.A."/>
            <person name="Melkonian R."/>
            <person name="James E.K."/>
            <person name="Young J.P."/>
            <person name="Bena G."/>
            <person name="Hauser L."/>
            <person name="Land M."/>
            <person name="Kyrpides N."/>
            <person name="Bruce D."/>
            <person name="Chain P."/>
            <person name="Copeland A."/>
            <person name="Pitluck S."/>
            <person name="Woyke T."/>
            <person name="Lizotte-Waniewski M."/>
            <person name="Bristow J."/>
            <person name="Riley M."/>
        </authorList>
    </citation>
    <scope>NUCLEOTIDE SEQUENCE [LARGE SCALE GENOMIC DNA]</scope>
    <source>
        <strain evidence="2">DSM 17167 / CIP 108236 / LMG 21445 / STM815</strain>
    </source>
</reference>
<gene>
    <name evidence="1" type="ordered locus">Bphy_4507</name>
</gene>
<dbReference type="KEGG" id="bph:Bphy_4507"/>
<dbReference type="HOGENOM" id="CLU_1892262_0_0_4"/>
<dbReference type="Proteomes" id="UP000001192">
    <property type="component" value="Chromosome 2"/>
</dbReference>